<organism evidence="4 5">
    <name type="scientific">Cylicocyclus nassatus</name>
    <name type="common">Nematode worm</name>
    <dbReference type="NCBI Taxonomy" id="53992"/>
    <lineage>
        <taxon>Eukaryota</taxon>
        <taxon>Metazoa</taxon>
        <taxon>Ecdysozoa</taxon>
        <taxon>Nematoda</taxon>
        <taxon>Chromadorea</taxon>
        <taxon>Rhabditida</taxon>
        <taxon>Rhabditina</taxon>
        <taxon>Rhabditomorpha</taxon>
        <taxon>Strongyloidea</taxon>
        <taxon>Strongylidae</taxon>
        <taxon>Cylicocyclus</taxon>
    </lineage>
</organism>
<reference evidence="4" key="1">
    <citation type="submission" date="2023-07" db="EMBL/GenBank/DDBJ databases">
        <authorList>
            <consortium name="CYATHOMIX"/>
        </authorList>
    </citation>
    <scope>NUCLEOTIDE SEQUENCE</scope>
    <source>
        <strain evidence="4">N/A</strain>
    </source>
</reference>
<dbReference type="InterPro" id="IPR000719">
    <property type="entry name" value="Prot_kinase_dom"/>
</dbReference>
<dbReference type="Pfam" id="PF07714">
    <property type="entry name" value="PK_Tyr_Ser-Thr"/>
    <property type="match status" value="1"/>
</dbReference>
<name>A0AA36GM51_CYLNA</name>
<evidence type="ECO:0000313" key="4">
    <source>
        <dbReference type="EMBL" id="CAJ0594610.1"/>
    </source>
</evidence>
<dbReference type="InterPro" id="IPR011009">
    <property type="entry name" value="Kinase-like_dom_sf"/>
</dbReference>
<dbReference type="GO" id="GO:0004713">
    <property type="term" value="F:protein tyrosine kinase activity"/>
    <property type="evidence" value="ECO:0007669"/>
    <property type="project" value="InterPro"/>
</dbReference>
<dbReference type="InterPro" id="IPR020635">
    <property type="entry name" value="Tyr_kinase_cat_dom"/>
</dbReference>
<gene>
    <name evidence="4" type="ORF">CYNAS_LOCUS6593</name>
</gene>
<dbReference type="InterPro" id="IPR008266">
    <property type="entry name" value="Tyr_kinase_AS"/>
</dbReference>
<dbReference type="EMBL" id="CATQJL010000112">
    <property type="protein sequence ID" value="CAJ0594610.1"/>
    <property type="molecule type" value="Genomic_DNA"/>
</dbReference>
<evidence type="ECO:0000313" key="5">
    <source>
        <dbReference type="Proteomes" id="UP001176961"/>
    </source>
</evidence>
<comment type="caution">
    <text evidence="4">The sequence shown here is derived from an EMBL/GenBank/DDBJ whole genome shotgun (WGS) entry which is preliminary data.</text>
</comment>
<dbReference type="Proteomes" id="UP001176961">
    <property type="component" value="Unassembled WGS sequence"/>
</dbReference>
<dbReference type="PROSITE" id="PS00109">
    <property type="entry name" value="PROTEIN_KINASE_TYR"/>
    <property type="match status" value="1"/>
</dbReference>
<keyword evidence="2" id="KW-0067">ATP-binding</keyword>
<dbReference type="PANTHER" id="PTHR24418">
    <property type="entry name" value="TYROSINE-PROTEIN KINASE"/>
    <property type="match status" value="1"/>
</dbReference>
<evidence type="ECO:0000256" key="1">
    <source>
        <dbReference type="ARBA" id="ARBA00022741"/>
    </source>
</evidence>
<keyword evidence="5" id="KW-1185">Reference proteome</keyword>
<evidence type="ECO:0000259" key="3">
    <source>
        <dbReference type="PROSITE" id="PS50011"/>
    </source>
</evidence>
<dbReference type="SMART" id="SM00219">
    <property type="entry name" value="TyrKc"/>
    <property type="match status" value="1"/>
</dbReference>
<keyword evidence="1" id="KW-0547">Nucleotide-binding</keyword>
<feature type="domain" description="Protein kinase" evidence="3">
    <location>
        <begin position="1"/>
        <end position="248"/>
    </location>
</feature>
<proteinExistence type="predicted"/>
<sequence>MIDRKDVDVAIKICHPTTEKISPEQLLEARTSMIKEAKLMAEYNDPNIIKFYGIACDRPPLMILMELCSGGSLDNLLRKRGKDISDTEKSIYLYEISCGMRYLHSMNCVHRDLAARNCLISSNGIVKVADFGLSVMLEKGKTMCKTIIKEAPIRWFAPECCHKTQSFSKKTDVWAFGTVIFEVFSNGSKPFVGVEDLEIIRAIRKVEMPAPPEGTPKEIAALLKQIWVLKPDERPSFYSIGKRLREHISSKPKIDPIAMIVNQLEGVKRTVALFEDTQKTVTLDSSLVTNYEVCILTLQFKRYEALYSHQNHESTRASLSVYNCLAFASKNEIDKLSHLNYNY</sequence>
<dbReference type="CDD" id="cd00192">
    <property type="entry name" value="PTKc"/>
    <property type="match status" value="1"/>
</dbReference>
<dbReference type="Gene3D" id="1.10.510.10">
    <property type="entry name" value="Transferase(Phosphotransferase) domain 1"/>
    <property type="match status" value="1"/>
</dbReference>
<dbReference type="AlphaFoldDB" id="A0AA36GM51"/>
<evidence type="ECO:0000256" key="2">
    <source>
        <dbReference type="ARBA" id="ARBA00022840"/>
    </source>
</evidence>
<protein>
    <recommendedName>
        <fullName evidence="3">Protein kinase domain-containing protein</fullName>
    </recommendedName>
</protein>
<accession>A0AA36GM51</accession>
<dbReference type="GO" id="GO:0005524">
    <property type="term" value="F:ATP binding"/>
    <property type="evidence" value="ECO:0007669"/>
    <property type="project" value="UniProtKB-KW"/>
</dbReference>
<dbReference type="InterPro" id="IPR001245">
    <property type="entry name" value="Ser-Thr/Tyr_kinase_cat_dom"/>
</dbReference>
<dbReference type="InterPro" id="IPR050198">
    <property type="entry name" value="Non-receptor_tyrosine_kinases"/>
</dbReference>
<dbReference type="SUPFAM" id="SSF56112">
    <property type="entry name" value="Protein kinase-like (PK-like)"/>
    <property type="match status" value="1"/>
</dbReference>
<dbReference type="PRINTS" id="PR00109">
    <property type="entry name" value="TYRKINASE"/>
</dbReference>
<dbReference type="PROSITE" id="PS50011">
    <property type="entry name" value="PROTEIN_KINASE_DOM"/>
    <property type="match status" value="1"/>
</dbReference>